<dbReference type="Gene3D" id="1.20.58.390">
    <property type="entry name" value="Neurotransmitter-gated ion-channel transmembrane domain"/>
    <property type="match status" value="1"/>
</dbReference>
<dbReference type="GO" id="GO:0016020">
    <property type="term" value="C:membrane"/>
    <property type="evidence" value="ECO:0007669"/>
    <property type="project" value="UniProtKB-SubCell"/>
</dbReference>
<evidence type="ECO:0000256" key="4">
    <source>
        <dbReference type="ARBA" id="ARBA00023136"/>
    </source>
</evidence>
<dbReference type="SUPFAM" id="SSF57424">
    <property type="entry name" value="LDL receptor-like module"/>
    <property type="match status" value="1"/>
</dbReference>
<dbReference type="CDD" id="cd00112">
    <property type="entry name" value="LDLa"/>
    <property type="match status" value="1"/>
</dbReference>
<evidence type="ECO:0000313" key="9">
    <source>
        <dbReference type="Proteomes" id="UP000675881"/>
    </source>
</evidence>
<dbReference type="InterPro" id="IPR036719">
    <property type="entry name" value="Neuro-gated_channel_TM_sf"/>
</dbReference>
<proteinExistence type="predicted"/>
<sequence>MSKNELTKYFMYCQNDLPDLDLLNLTPFNISTPNASISVQQIAHTSICKSVYYYDGIHFANSKRMTWEETRRVCNLIDGIVSYKYEKRKDILLWTDMKKELDKIHKYFAHETYSTATDRYLDLGCDYLLYSQCEPRYSKYFHIRGLCNDQDEIETEYYIEELECNNAIEFTCNNGDCLWLGQRCDEISDCTDGSDEESCRTIWVSNYRKEFPPAKMSQGKKFSIQVELFVLKILSIDEKNNKFSLKVEVKLRWQDVRVIFFRLSKDIPSILTEEEKNLIWVPMIYFENSVDSSLSIVVDRQSEISSLTNSNNDGHLIDLSHTQESIYFPGESAYLYYKRRYDIVFYCHFKFEHYPFDSQICKIETVLPYALTEAFEFELADGKWTTKLMDSNLDGLQFYLVDLYTSMDESTNKSKIISYFRFKRIYTNVLTTVFVPTLCLQIIVVLTLHITEERFNTVVMVTFTAALATYTLYQSISNSLPSTHYIKMIDNWLLFSLLMPFVTFFVVMWIERFSYLARHNPKKEKSYINCKNELIFYGKFGIVVLTAFFDIAYWYVNLCMYYTD</sequence>
<dbReference type="InterPro" id="IPR036734">
    <property type="entry name" value="Neur_chan_lig-bd_sf"/>
</dbReference>
<dbReference type="GO" id="GO:0004888">
    <property type="term" value="F:transmembrane signaling receptor activity"/>
    <property type="evidence" value="ECO:0007669"/>
    <property type="project" value="InterPro"/>
</dbReference>
<dbReference type="Proteomes" id="UP000675881">
    <property type="component" value="Chromosome 14"/>
</dbReference>
<keyword evidence="4" id="KW-0472">Membrane</keyword>
<keyword evidence="5 6" id="KW-1015">Disulfide bond</keyword>
<dbReference type="InterPro" id="IPR018000">
    <property type="entry name" value="Neurotransmitter_ion_chnl_CS"/>
</dbReference>
<evidence type="ECO:0000256" key="3">
    <source>
        <dbReference type="ARBA" id="ARBA00022989"/>
    </source>
</evidence>
<dbReference type="InterPro" id="IPR002172">
    <property type="entry name" value="LDrepeatLR_classA_rpt"/>
</dbReference>
<name>A0A7R8H4Y9_LEPSM</name>
<dbReference type="PROSITE" id="PS50068">
    <property type="entry name" value="LDLRA_2"/>
    <property type="match status" value="1"/>
</dbReference>
<evidence type="ECO:0000256" key="6">
    <source>
        <dbReference type="PROSITE-ProRule" id="PRU00124"/>
    </source>
</evidence>
<dbReference type="PROSITE" id="PS00236">
    <property type="entry name" value="NEUROTR_ION_CHANNEL"/>
    <property type="match status" value="1"/>
</dbReference>
<evidence type="ECO:0000256" key="5">
    <source>
        <dbReference type="ARBA" id="ARBA00023157"/>
    </source>
</evidence>
<dbReference type="AlphaFoldDB" id="A0A7R8H4Y9"/>
<accession>A0A7R8H4Y9</accession>
<dbReference type="Pfam" id="PF00057">
    <property type="entry name" value="Ldl_recept_a"/>
    <property type="match status" value="1"/>
</dbReference>
<comment type="subcellular location">
    <subcellularLocation>
        <location evidence="1">Membrane</location>
        <topology evidence="1">Multi-pass membrane protein</topology>
    </subcellularLocation>
</comment>
<dbReference type="InterPro" id="IPR036055">
    <property type="entry name" value="LDL_receptor-like_sf"/>
</dbReference>
<dbReference type="Pfam" id="PF02931">
    <property type="entry name" value="Neur_chan_LBD"/>
    <property type="match status" value="1"/>
</dbReference>
<dbReference type="InterPro" id="IPR038050">
    <property type="entry name" value="Neuro_actylchol_rec"/>
</dbReference>
<dbReference type="SUPFAM" id="SSF63712">
    <property type="entry name" value="Nicotinic receptor ligand binding domain-like"/>
    <property type="match status" value="1"/>
</dbReference>
<dbReference type="PROSITE" id="PS01209">
    <property type="entry name" value="LDLRA_1"/>
    <property type="match status" value="1"/>
</dbReference>
<organism evidence="8 9">
    <name type="scientific">Lepeophtheirus salmonis</name>
    <name type="common">Salmon louse</name>
    <name type="synonym">Caligus salmonis</name>
    <dbReference type="NCBI Taxonomy" id="72036"/>
    <lineage>
        <taxon>Eukaryota</taxon>
        <taxon>Metazoa</taxon>
        <taxon>Ecdysozoa</taxon>
        <taxon>Arthropoda</taxon>
        <taxon>Crustacea</taxon>
        <taxon>Multicrustacea</taxon>
        <taxon>Hexanauplia</taxon>
        <taxon>Copepoda</taxon>
        <taxon>Siphonostomatoida</taxon>
        <taxon>Caligidae</taxon>
        <taxon>Lepeophtheirus</taxon>
    </lineage>
</organism>
<gene>
    <name evidence="8" type="ORF">LSAA_4962</name>
</gene>
<keyword evidence="2" id="KW-0812">Transmembrane</keyword>
<keyword evidence="3" id="KW-1133">Transmembrane helix</keyword>
<feature type="disulfide bond" evidence="6">
    <location>
        <begin position="172"/>
        <end position="190"/>
    </location>
</feature>
<dbReference type="InterPro" id="IPR006202">
    <property type="entry name" value="Neur_chan_lig-bd"/>
</dbReference>
<dbReference type="EMBL" id="HG994593">
    <property type="protein sequence ID" value="CAF2853037.1"/>
    <property type="molecule type" value="Genomic_DNA"/>
</dbReference>
<evidence type="ECO:0000259" key="7">
    <source>
        <dbReference type="Pfam" id="PF02931"/>
    </source>
</evidence>
<dbReference type="InterPro" id="IPR006201">
    <property type="entry name" value="Neur_channel"/>
</dbReference>
<evidence type="ECO:0000256" key="1">
    <source>
        <dbReference type="ARBA" id="ARBA00004141"/>
    </source>
</evidence>
<evidence type="ECO:0000256" key="2">
    <source>
        <dbReference type="ARBA" id="ARBA00022692"/>
    </source>
</evidence>
<dbReference type="Gene3D" id="2.70.170.10">
    <property type="entry name" value="Neurotransmitter-gated ion-channel ligand-binding domain"/>
    <property type="match status" value="1"/>
</dbReference>
<protein>
    <submittedName>
        <fullName evidence="8">(salmon louse) hypothetical protein</fullName>
    </submittedName>
</protein>
<evidence type="ECO:0000313" key="8">
    <source>
        <dbReference type="EMBL" id="CAF2853037.1"/>
    </source>
</evidence>
<reference evidence="8" key="1">
    <citation type="submission" date="2021-02" db="EMBL/GenBank/DDBJ databases">
        <authorList>
            <person name="Bekaert M."/>
        </authorList>
    </citation>
    <scope>NUCLEOTIDE SEQUENCE</scope>
    <source>
        <strain evidence="8">IoA-00</strain>
    </source>
</reference>
<feature type="disulfide bond" evidence="6">
    <location>
        <begin position="184"/>
        <end position="199"/>
    </location>
</feature>
<dbReference type="OrthoDB" id="2019384at2759"/>
<comment type="caution">
    <text evidence="6">Lacks conserved residue(s) required for the propagation of feature annotation.</text>
</comment>
<dbReference type="InterPro" id="IPR023415">
    <property type="entry name" value="LDLR_class-A_CS"/>
</dbReference>
<feature type="domain" description="Neurotransmitter-gated ion-channel ligand-binding" evidence="7">
    <location>
        <begin position="204"/>
        <end position="406"/>
    </location>
</feature>
<dbReference type="Gene3D" id="4.10.400.10">
    <property type="entry name" value="Low-density Lipoprotein Receptor"/>
    <property type="match status" value="1"/>
</dbReference>
<dbReference type="SUPFAM" id="SSF90112">
    <property type="entry name" value="Neurotransmitter-gated ion-channel transmembrane pore"/>
    <property type="match status" value="1"/>
</dbReference>
<dbReference type="GO" id="GO:0005230">
    <property type="term" value="F:extracellular ligand-gated monoatomic ion channel activity"/>
    <property type="evidence" value="ECO:0007669"/>
    <property type="project" value="InterPro"/>
</dbReference>
<dbReference type="PANTHER" id="PTHR18945">
    <property type="entry name" value="NEUROTRANSMITTER GATED ION CHANNEL"/>
    <property type="match status" value="1"/>
</dbReference>
<keyword evidence="9" id="KW-1185">Reference proteome</keyword>
<dbReference type="SMART" id="SM00192">
    <property type="entry name" value="LDLa"/>
    <property type="match status" value="1"/>
</dbReference>